<dbReference type="GO" id="GO:0016491">
    <property type="term" value="F:oxidoreductase activity"/>
    <property type="evidence" value="ECO:0007669"/>
    <property type="project" value="UniProtKB-KW"/>
</dbReference>
<dbReference type="Gene3D" id="3.40.50.720">
    <property type="entry name" value="NAD(P)-binding Rossmann-like Domain"/>
    <property type="match status" value="1"/>
</dbReference>
<organism evidence="3 4">
    <name type="scientific">candidate division TA06 bacterium</name>
    <dbReference type="NCBI Taxonomy" id="2250710"/>
    <lineage>
        <taxon>Bacteria</taxon>
        <taxon>Bacteria division TA06</taxon>
    </lineage>
</organism>
<dbReference type="FunFam" id="3.40.50.720:FF:000009">
    <property type="entry name" value="Fatty oxidation complex, alpha subunit"/>
    <property type="match status" value="1"/>
</dbReference>
<dbReference type="GO" id="GO:0006631">
    <property type="term" value="P:fatty acid metabolic process"/>
    <property type="evidence" value="ECO:0007669"/>
    <property type="project" value="InterPro"/>
</dbReference>
<dbReference type="InterPro" id="IPR006176">
    <property type="entry name" value="3-OHacyl-CoA_DH_NAD-bd"/>
</dbReference>
<gene>
    <name evidence="3" type="ORF">E3J38_01760</name>
</gene>
<evidence type="ECO:0000313" key="3">
    <source>
        <dbReference type="EMBL" id="TET82682.1"/>
    </source>
</evidence>
<dbReference type="Proteomes" id="UP000315534">
    <property type="component" value="Unassembled WGS sequence"/>
</dbReference>
<dbReference type="GO" id="GO:0070403">
    <property type="term" value="F:NAD+ binding"/>
    <property type="evidence" value="ECO:0007669"/>
    <property type="project" value="InterPro"/>
</dbReference>
<dbReference type="PANTHER" id="PTHR48075:SF5">
    <property type="entry name" value="3-HYDROXYBUTYRYL-COA DEHYDROGENASE"/>
    <property type="match status" value="1"/>
</dbReference>
<accession>A0A523XTS1</accession>
<dbReference type="SUPFAM" id="SSF51735">
    <property type="entry name" value="NAD(P)-binding Rossmann-fold domains"/>
    <property type="match status" value="1"/>
</dbReference>
<dbReference type="EMBL" id="SOIP01000104">
    <property type="protein sequence ID" value="TET82682.1"/>
    <property type="molecule type" value="Genomic_DNA"/>
</dbReference>
<proteinExistence type="predicted"/>
<dbReference type="PANTHER" id="PTHR48075">
    <property type="entry name" value="3-HYDROXYACYL-COA DEHYDROGENASE FAMILY PROTEIN"/>
    <property type="match status" value="1"/>
</dbReference>
<evidence type="ECO:0000313" key="4">
    <source>
        <dbReference type="Proteomes" id="UP000315534"/>
    </source>
</evidence>
<dbReference type="Pfam" id="PF02737">
    <property type="entry name" value="3HCDH_N"/>
    <property type="match status" value="1"/>
</dbReference>
<feature type="domain" description="3-hydroxyacyl-CoA dehydrogenase NAD binding" evidence="2">
    <location>
        <begin position="9"/>
        <end position="187"/>
    </location>
</feature>
<evidence type="ECO:0000259" key="2">
    <source>
        <dbReference type="Pfam" id="PF02737"/>
    </source>
</evidence>
<protein>
    <submittedName>
        <fullName evidence="3">3-hydroxyacyl-CoA dehydrogenase family protein</fullName>
    </submittedName>
</protein>
<evidence type="ECO:0000256" key="1">
    <source>
        <dbReference type="ARBA" id="ARBA00023002"/>
    </source>
</evidence>
<reference evidence="3 4" key="1">
    <citation type="submission" date="2019-03" db="EMBL/GenBank/DDBJ databases">
        <title>Metabolic potential of uncultured bacteria and archaea associated with petroleum seepage in deep-sea sediments.</title>
        <authorList>
            <person name="Dong X."/>
            <person name="Hubert C."/>
        </authorList>
    </citation>
    <scope>NUCLEOTIDE SEQUENCE [LARGE SCALE GENOMIC DNA]</scope>
    <source>
        <strain evidence="3">E29_bin36</strain>
    </source>
</reference>
<feature type="non-terminal residue" evidence="3">
    <location>
        <position position="209"/>
    </location>
</feature>
<comment type="caution">
    <text evidence="3">The sequence shown here is derived from an EMBL/GenBank/DDBJ whole genome shotgun (WGS) entry which is preliminary data.</text>
</comment>
<dbReference type="AlphaFoldDB" id="A0A523XTS1"/>
<name>A0A523XTS1_UNCT6</name>
<dbReference type="InterPro" id="IPR036291">
    <property type="entry name" value="NAD(P)-bd_dom_sf"/>
</dbReference>
<sequence>MQLESIEDIAVLGTGTMAPGIAQLCAQSGYRVSMWGRTNASLERGVSRLQSNLQTFRENQLIEEGDDELVLSRVKGVTSLEEAVRHADFVIESVAEDLSLKKSIFAELDRICHKDAILCTNTSGLSVTAIASATSRAEKVIVTHFWNPPHLMPLVEIVGGEKTTKETIKVTTQLMTWIGKTPVLVHKEEHGIIGNRLQISLLREALYKV</sequence>
<keyword evidence="1" id="KW-0560">Oxidoreductase</keyword>